<dbReference type="OrthoDB" id="408631at2759"/>
<feature type="domain" description="Carboxylesterase type B" evidence="4">
    <location>
        <begin position="56"/>
        <end position="520"/>
    </location>
</feature>
<dbReference type="SUPFAM" id="SSF53474">
    <property type="entry name" value="alpha/beta-Hydrolases"/>
    <property type="match status" value="1"/>
</dbReference>
<dbReference type="GO" id="GO:0016787">
    <property type="term" value="F:hydrolase activity"/>
    <property type="evidence" value="ECO:0007669"/>
    <property type="project" value="UniProtKB-KW"/>
</dbReference>
<evidence type="ECO:0000256" key="3">
    <source>
        <dbReference type="RuleBase" id="RU361235"/>
    </source>
</evidence>
<dbReference type="Proteomes" id="UP000807342">
    <property type="component" value="Unassembled WGS sequence"/>
</dbReference>
<dbReference type="EMBL" id="MU151121">
    <property type="protein sequence ID" value="KAF9449740.1"/>
    <property type="molecule type" value="Genomic_DNA"/>
</dbReference>
<evidence type="ECO:0000313" key="6">
    <source>
        <dbReference type="Proteomes" id="UP000807342"/>
    </source>
</evidence>
<feature type="signal peptide" evidence="3">
    <location>
        <begin position="1"/>
        <end position="23"/>
    </location>
</feature>
<dbReference type="InterPro" id="IPR050309">
    <property type="entry name" value="Type-B_Carboxylest/Lipase"/>
</dbReference>
<dbReference type="InterPro" id="IPR019826">
    <property type="entry name" value="Carboxylesterase_B_AS"/>
</dbReference>
<feature type="chain" id="PRO_5040537356" description="Carboxylic ester hydrolase" evidence="3">
    <location>
        <begin position="24"/>
        <end position="562"/>
    </location>
</feature>
<keyword evidence="3" id="KW-0732">Signal</keyword>
<keyword evidence="2 3" id="KW-0378">Hydrolase</keyword>
<comment type="caution">
    <text evidence="5">The sequence shown here is derived from an EMBL/GenBank/DDBJ whole genome shotgun (WGS) entry which is preliminary data.</text>
</comment>
<keyword evidence="6" id="KW-1185">Reference proteome</keyword>
<evidence type="ECO:0000259" key="4">
    <source>
        <dbReference type="Pfam" id="PF00135"/>
    </source>
</evidence>
<evidence type="ECO:0000313" key="5">
    <source>
        <dbReference type="EMBL" id="KAF9449740.1"/>
    </source>
</evidence>
<evidence type="ECO:0000256" key="1">
    <source>
        <dbReference type="ARBA" id="ARBA00005964"/>
    </source>
</evidence>
<dbReference type="Pfam" id="PF00135">
    <property type="entry name" value="COesterase"/>
    <property type="match status" value="1"/>
</dbReference>
<dbReference type="AlphaFoldDB" id="A0A9P6C5F0"/>
<name>A0A9P6C5F0_9AGAR</name>
<gene>
    <name evidence="5" type="ORF">P691DRAFT_666848</name>
</gene>
<proteinExistence type="inferred from homology"/>
<organism evidence="5 6">
    <name type="scientific">Macrolepiota fuliginosa MF-IS2</name>
    <dbReference type="NCBI Taxonomy" id="1400762"/>
    <lineage>
        <taxon>Eukaryota</taxon>
        <taxon>Fungi</taxon>
        <taxon>Dikarya</taxon>
        <taxon>Basidiomycota</taxon>
        <taxon>Agaricomycotina</taxon>
        <taxon>Agaricomycetes</taxon>
        <taxon>Agaricomycetidae</taxon>
        <taxon>Agaricales</taxon>
        <taxon>Agaricineae</taxon>
        <taxon>Agaricaceae</taxon>
        <taxon>Macrolepiota</taxon>
    </lineage>
</organism>
<accession>A0A9P6C5F0</accession>
<dbReference type="PROSITE" id="PS00122">
    <property type="entry name" value="CARBOXYLESTERASE_B_1"/>
    <property type="match status" value="1"/>
</dbReference>
<comment type="similarity">
    <text evidence="1 3">Belongs to the type-B carboxylesterase/lipase family.</text>
</comment>
<protein>
    <recommendedName>
        <fullName evidence="3">Carboxylic ester hydrolase</fullName>
        <ecNumber evidence="3">3.1.1.-</ecNumber>
    </recommendedName>
</protein>
<dbReference type="InterPro" id="IPR029058">
    <property type="entry name" value="AB_hydrolase_fold"/>
</dbReference>
<reference evidence="5" key="1">
    <citation type="submission" date="2020-11" db="EMBL/GenBank/DDBJ databases">
        <authorList>
            <consortium name="DOE Joint Genome Institute"/>
            <person name="Ahrendt S."/>
            <person name="Riley R."/>
            <person name="Andreopoulos W."/>
            <person name="Labutti K."/>
            <person name="Pangilinan J."/>
            <person name="Ruiz-Duenas F.J."/>
            <person name="Barrasa J.M."/>
            <person name="Sanchez-Garcia M."/>
            <person name="Camarero S."/>
            <person name="Miyauchi S."/>
            <person name="Serrano A."/>
            <person name="Linde D."/>
            <person name="Babiker R."/>
            <person name="Drula E."/>
            <person name="Ayuso-Fernandez I."/>
            <person name="Pacheco R."/>
            <person name="Padilla G."/>
            <person name="Ferreira P."/>
            <person name="Barriuso J."/>
            <person name="Kellner H."/>
            <person name="Castanera R."/>
            <person name="Alfaro M."/>
            <person name="Ramirez L."/>
            <person name="Pisabarro A.G."/>
            <person name="Kuo A."/>
            <person name="Tritt A."/>
            <person name="Lipzen A."/>
            <person name="He G."/>
            <person name="Yan M."/>
            <person name="Ng V."/>
            <person name="Cullen D."/>
            <person name="Martin F."/>
            <person name="Rosso M.-N."/>
            <person name="Henrissat B."/>
            <person name="Hibbett D."/>
            <person name="Martinez A.T."/>
            <person name="Grigoriev I.V."/>
        </authorList>
    </citation>
    <scope>NUCLEOTIDE SEQUENCE</scope>
    <source>
        <strain evidence="5">MF-IS2</strain>
    </source>
</reference>
<sequence>MFSTSLIIYTTLLLNQYFPLSSSNIIVDVASTEEDRFIVDLGYAKYLGNHTTIWPNAVSYLGIPYAEPPLGEQRFRAPVSLNTSRITQEANGGVIDARFYSGGCIEGAFSPGVPIPGGSEDCLKVNVYTPAGVSPDAKLPLLVFIHGGAYVWGNPSNIPFEHWIQQSPNVIIVTIYYRLSAFGFLAIPEFITNPTLGDLNAGFLDQIKALKWVKRHIGKFGGDPNKVTIDGQSAGATSVEWHLIVGATGGEVLFRGAIAQSVYRAPVPNAEQQQPLFDAFVNRVGCGEGNVVEKMGCLRSASADVLAIAQDNVTTTLLGYNAFHVVVDKKVIVDYPVNLIRKGKFRKVPLIVGATSNETFLFGQDISADMKGAFPSLTDEGVSTLEQASLLMPSSSFASKALRYQTLTGDAGFRCTRPIMASAWDAAGTNTWTYRFNQADPNYQTPEVTHGADVYLMFRGSHIGDDGVTTFIPLNTTETAFSKELIAYWLSFVHTLNPNAHKLERAPVWPQFTADGRERVVLTAASNSVDADTVSGSGIEVEGEDEVRRCGIVAGLAEQLQD</sequence>
<evidence type="ECO:0000256" key="2">
    <source>
        <dbReference type="ARBA" id="ARBA00022801"/>
    </source>
</evidence>
<dbReference type="InterPro" id="IPR002018">
    <property type="entry name" value="CarbesteraseB"/>
</dbReference>
<dbReference type="Gene3D" id="3.40.50.1820">
    <property type="entry name" value="alpha/beta hydrolase"/>
    <property type="match status" value="1"/>
</dbReference>
<dbReference type="EC" id="3.1.1.-" evidence="3"/>
<dbReference type="PANTHER" id="PTHR11559">
    <property type="entry name" value="CARBOXYLESTERASE"/>
    <property type="match status" value="1"/>
</dbReference>